<evidence type="ECO:0000313" key="11">
    <source>
        <dbReference type="Proteomes" id="UP000184073"/>
    </source>
</evidence>
<dbReference type="NCBIfam" id="TIGR00879">
    <property type="entry name" value="SP"/>
    <property type="match status" value="1"/>
</dbReference>
<dbReference type="Proteomes" id="UP000184073">
    <property type="component" value="Unassembled WGS sequence"/>
</dbReference>
<dbReference type="RefSeq" id="XP_040674518.1">
    <property type="nucleotide sequence ID" value="XM_040815375.1"/>
</dbReference>
<keyword evidence="4 8" id="KW-0812">Transmembrane</keyword>
<evidence type="ECO:0000256" key="2">
    <source>
        <dbReference type="ARBA" id="ARBA00010992"/>
    </source>
</evidence>
<comment type="subcellular location">
    <subcellularLocation>
        <location evidence="1">Membrane</location>
        <topology evidence="1">Multi-pass membrane protein</topology>
    </subcellularLocation>
</comment>
<dbReference type="InterPro" id="IPR020846">
    <property type="entry name" value="MFS_dom"/>
</dbReference>
<evidence type="ECO:0000256" key="6">
    <source>
        <dbReference type="ARBA" id="ARBA00023136"/>
    </source>
</evidence>
<comment type="similarity">
    <text evidence="2 7">Belongs to the major facilitator superfamily. Sugar transporter (TC 2.A.1.1) family.</text>
</comment>
<feature type="transmembrane region" description="Helical" evidence="8">
    <location>
        <begin position="437"/>
        <end position="458"/>
    </location>
</feature>
<feature type="transmembrane region" description="Helical" evidence="8">
    <location>
        <begin position="12"/>
        <end position="31"/>
    </location>
</feature>
<feature type="transmembrane region" description="Helical" evidence="8">
    <location>
        <begin position="370"/>
        <end position="395"/>
    </location>
</feature>
<dbReference type="InterPro" id="IPR003663">
    <property type="entry name" value="Sugar/inositol_transpt"/>
</dbReference>
<dbReference type="PANTHER" id="PTHR48022:SF45">
    <property type="entry name" value="MAJOR FACILITATOR SUPERFAMILY (MFS) PROFILE DOMAIN-CONTAINING PROTEIN-RELATED"/>
    <property type="match status" value="1"/>
</dbReference>
<dbReference type="VEuPathDB" id="FungiDB:ASPVEDRAFT_57761"/>
<keyword evidence="3 7" id="KW-0813">Transport</keyword>
<keyword evidence="11" id="KW-1185">Reference proteome</keyword>
<feature type="transmembrane region" description="Helical" evidence="8">
    <location>
        <begin position="342"/>
        <end position="364"/>
    </location>
</feature>
<feature type="transmembrane region" description="Helical" evidence="8">
    <location>
        <begin position="315"/>
        <end position="335"/>
    </location>
</feature>
<dbReference type="PROSITE" id="PS50850">
    <property type="entry name" value="MFS"/>
    <property type="match status" value="1"/>
</dbReference>
<reference evidence="11" key="1">
    <citation type="journal article" date="2017" name="Genome Biol.">
        <title>Comparative genomics reveals high biological diversity and specific adaptations in the industrially and medically important fungal genus Aspergillus.</title>
        <authorList>
            <person name="de Vries R.P."/>
            <person name="Riley R."/>
            <person name="Wiebenga A."/>
            <person name="Aguilar-Osorio G."/>
            <person name="Amillis S."/>
            <person name="Uchima C.A."/>
            <person name="Anderluh G."/>
            <person name="Asadollahi M."/>
            <person name="Askin M."/>
            <person name="Barry K."/>
            <person name="Battaglia E."/>
            <person name="Bayram O."/>
            <person name="Benocci T."/>
            <person name="Braus-Stromeyer S.A."/>
            <person name="Caldana C."/>
            <person name="Canovas D."/>
            <person name="Cerqueira G.C."/>
            <person name="Chen F."/>
            <person name="Chen W."/>
            <person name="Choi C."/>
            <person name="Clum A."/>
            <person name="Dos Santos R.A."/>
            <person name="Damasio A.R."/>
            <person name="Diallinas G."/>
            <person name="Emri T."/>
            <person name="Fekete E."/>
            <person name="Flipphi M."/>
            <person name="Freyberg S."/>
            <person name="Gallo A."/>
            <person name="Gournas C."/>
            <person name="Habgood R."/>
            <person name="Hainaut M."/>
            <person name="Harispe M.L."/>
            <person name="Henrissat B."/>
            <person name="Hilden K.S."/>
            <person name="Hope R."/>
            <person name="Hossain A."/>
            <person name="Karabika E."/>
            <person name="Karaffa L."/>
            <person name="Karanyi Z."/>
            <person name="Krasevec N."/>
            <person name="Kuo A."/>
            <person name="Kusch H."/>
            <person name="LaButti K."/>
            <person name="Lagendijk E.L."/>
            <person name="Lapidus A."/>
            <person name="Levasseur A."/>
            <person name="Lindquist E."/>
            <person name="Lipzen A."/>
            <person name="Logrieco A.F."/>
            <person name="MacCabe A."/>
            <person name="Maekelae M.R."/>
            <person name="Malavazi I."/>
            <person name="Melin P."/>
            <person name="Meyer V."/>
            <person name="Mielnichuk N."/>
            <person name="Miskei M."/>
            <person name="Molnar A.P."/>
            <person name="Mule G."/>
            <person name="Ngan C.Y."/>
            <person name="Orejas M."/>
            <person name="Orosz E."/>
            <person name="Ouedraogo J.P."/>
            <person name="Overkamp K.M."/>
            <person name="Park H.-S."/>
            <person name="Perrone G."/>
            <person name="Piumi F."/>
            <person name="Punt P.J."/>
            <person name="Ram A.F."/>
            <person name="Ramon A."/>
            <person name="Rauscher S."/>
            <person name="Record E."/>
            <person name="Riano-Pachon D.M."/>
            <person name="Robert V."/>
            <person name="Roehrig J."/>
            <person name="Ruller R."/>
            <person name="Salamov A."/>
            <person name="Salih N.S."/>
            <person name="Samson R.A."/>
            <person name="Sandor E."/>
            <person name="Sanguinetti M."/>
            <person name="Schuetze T."/>
            <person name="Sepcic K."/>
            <person name="Shelest E."/>
            <person name="Sherlock G."/>
            <person name="Sophianopoulou V."/>
            <person name="Squina F.M."/>
            <person name="Sun H."/>
            <person name="Susca A."/>
            <person name="Todd R.B."/>
            <person name="Tsang A."/>
            <person name="Unkles S.E."/>
            <person name="van de Wiele N."/>
            <person name="van Rossen-Uffink D."/>
            <person name="Oliveira J.V."/>
            <person name="Vesth T.C."/>
            <person name="Visser J."/>
            <person name="Yu J.-H."/>
            <person name="Zhou M."/>
            <person name="Andersen M.R."/>
            <person name="Archer D.B."/>
            <person name="Baker S.E."/>
            <person name="Benoit I."/>
            <person name="Brakhage A.A."/>
            <person name="Braus G.H."/>
            <person name="Fischer R."/>
            <person name="Frisvad J.C."/>
            <person name="Goldman G.H."/>
            <person name="Houbraken J."/>
            <person name="Oakley B."/>
            <person name="Pocsi I."/>
            <person name="Scazzocchio C."/>
            <person name="Seiboth B."/>
            <person name="vanKuyk P.A."/>
            <person name="Wortman J."/>
            <person name="Dyer P.S."/>
            <person name="Grigoriev I.V."/>
        </authorList>
    </citation>
    <scope>NUCLEOTIDE SEQUENCE [LARGE SCALE GENOMIC DNA]</scope>
    <source>
        <strain evidence="11">CBS 583.65</strain>
    </source>
</reference>
<dbReference type="PROSITE" id="PS00216">
    <property type="entry name" value="SUGAR_TRANSPORT_1"/>
    <property type="match status" value="1"/>
</dbReference>
<gene>
    <name evidence="10" type="ORF">ASPVEDRAFT_57761</name>
</gene>
<evidence type="ECO:0000259" key="9">
    <source>
        <dbReference type="PROSITE" id="PS50850"/>
    </source>
</evidence>
<dbReference type="GO" id="GO:0005351">
    <property type="term" value="F:carbohydrate:proton symporter activity"/>
    <property type="evidence" value="ECO:0007669"/>
    <property type="project" value="TreeGrafter"/>
</dbReference>
<feature type="transmembrane region" description="Helical" evidence="8">
    <location>
        <begin position="155"/>
        <end position="182"/>
    </location>
</feature>
<feature type="transmembrane region" description="Helical" evidence="8">
    <location>
        <begin position="188"/>
        <end position="209"/>
    </location>
</feature>
<dbReference type="GeneID" id="63730886"/>
<feature type="transmembrane region" description="Helical" evidence="8">
    <location>
        <begin position="123"/>
        <end position="143"/>
    </location>
</feature>
<evidence type="ECO:0000313" key="10">
    <source>
        <dbReference type="EMBL" id="OJJ08756.1"/>
    </source>
</evidence>
<feature type="transmembrane region" description="Helical" evidence="8">
    <location>
        <begin position="407"/>
        <end position="425"/>
    </location>
</feature>
<evidence type="ECO:0000256" key="7">
    <source>
        <dbReference type="RuleBase" id="RU003346"/>
    </source>
</evidence>
<dbReference type="SUPFAM" id="SSF103473">
    <property type="entry name" value="MFS general substrate transporter"/>
    <property type="match status" value="1"/>
</dbReference>
<dbReference type="PRINTS" id="PR00171">
    <property type="entry name" value="SUGRTRNSPORT"/>
</dbReference>
<feature type="transmembrane region" description="Helical" evidence="8">
    <location>
        <begin position="277"/>
        <end position="303"/>
    </location>
</feature>
<organism evidence="10 11">
    <name type="scientific">Aspergillus versicolor CBS 583.65</name>
    <dbReference type="NCBI Taxonomy" id="1036611"/>
    <lineage>
        <taxon>Eukaryota</taxon>
        <taxon>Fungi</taxon>
        <taxon>Dikarya</taxon>
        <taxon>Ascomycota</taxon>
        <taxon>Pezizomycotina</taxon>
        <taxon>Eurotiomycetes</taxon>
        <taxon>Eurotiomycetidae</taxon>
        <taxon>Eurotiales</taxon>
        <taxon>Aspergillaceae</taxon>
        <taxon>Aspergillus</taxon>
        <taxon>Aspergillus subgen. Nidulantes</taxon>
    </lineage>
</organism>
<dbReference type="OrthoDB" id="6612291at2759"/>
<evidence type="ECO:0000256" key="5">
    <source>
        <dbReference type="ARBA" id="ARBA00022989"/>
    </source>
</evidence>
<dbReference type="EMBL" id="KV878141">
    <property type="protein sequence ID" value="OJJ08756.1"/>
    <property type="molecule type" value="Genomic_DNA"/>
</dbReference>
<protein>
    <recommendedName>
        <fullName evidence="9">Major facilitator superfamily (MFS) profile domain-containing protein</fullName>
    </recommendedName>
</protein>
<feature type="transmembrane region" description="Helical" evidence="8">
    <location>
        <begin position="97"/>
        <end position="117"/>
    </location>
</feature>
<evidence type="ECO:0000256" key="4">
    <source>
        <dbReference type="ARBA" id="ARBA00022692"/>
    </source>
</evidence>
<dbReference type="InterPro" id="IPR036259">
    <property type="entry name" value="MFS_trans_sf"/>
</dbReference>
<feature type="domain" description="Major facilitator superfamily (MFS) profile" evidence="9">
    <location>
        <begin position="17"/>
        <end position="462"/>
    </location>
</feature>
<dbReference type="Pfam" id="PF00083">
    <property type="entry name" value="Sugar_tr"/>
    <property type="match status" value="1"/>
</dbReference>
<dbReference type="InterPro" id="IPR005829">
    <property type="entry name" value="Sugar_transporter_CS"/>
</dbReference>
<dbReference type="InterPro" id="IPR005828">
    <property type="entry name" value="MFS_sugar_transport-like"/>
</dbReference>
<keyword evidence="6 8" id="KW-0472">Membrane</keyword>
<evidence type="ECO:0000256" key="8">
    <source>
        <dbReference type="SAM" id="Phobius"/>
    </source>
</evidence>
<accession>A0A1L9Q4T4</accession>
<proteinExistence type="inferred from homology"/>
<dbReference type="PANTHER" id="PTHR48022">
    <property type="entry name" value="PLASTIDIC GLUCOSE TRANSPORTER 4"/>
    <property type="match status" value="1"/>
</dbReference>
<evidence type="ECO:0000256" key="1">
    <source>
        <dbReference type="ARBA" id="ARBA00004141"/>
    </source>
</evidence>
<feature type="transmembrane region" description="Helical" evidence="8">
    <location>
        <begin position="71"/>
        <end position="90"/>
    </location>
</feature>
<dbReference type="Gene3D" id="1.20.1250.20">
    <property type="entry name" value="MFS general substrate transporter like domains"/>
    <property type="match status" value="1"/>
</dbReference>
<evidence type="ECO:0000256" key="3">
    <source>
        <dbReference type="ARBA" id="ARBA00022448"/>
    </source>
</evidence>
<dbReference type="GO" id="GO:0016020">
    <property type="term" value="C:membrane"/>
    <property type="evidence" value="ECO:0007669"/>
    <property type="project" value="UniProtKB-SubCell"/>
</dbReference>
<keyword evidence="5 8" id="KW-1133">Transmembrane helix</keyword>
<dbReference type="AlphaFoldDB" id="A0A1L9Q4T4"/>
<dbReference type="InterPro" id="IPR050360">
    <property type="entry name" value="MFS_Sugar_Transporters"/>
</dbReference>
<name>A0A1L9Q4T4_ASPVE</name>
<sequence>MKPFLGLRGPSLNRATILLVVMPAMLCYGYNLSVAGGVLTSPSFVATFPQMDTLNTKGPVQHKNSLVQGTALALLTVGASLGSLSCVWLGDLLGRRLVILIAACVTIIGAILMSTSFSLAQFIVSRLVLGLGTGGCTATIPVWQSEISKVTKRGAHVVTEGIFIGGGIAIALWIDLGFYFIGNSSASWRVPFALEIVFLLIVVGFIFTLPESPRWLIKRDREQEARLVLGALGNHPVESPQVTAMVHEIQQSFQIEHTGSLWSIFSMGPSRNLHRTLIAAAAQMFFQISGVNMITFYATAIFQEKLAFGATNARVLAAAMTSCQVVGGLVAFWLIERAGRRQLMLSSAIGMAVCMSVLAATTAYQDSQPALATAAVFLYLYNLIYPIGFLGLPLLYSAEVSPLHLRAAISGLANSVLWLSNFLVVEVTPVAFNNIGYRYYIIYAGINAAIAGVVYLCFPETTGLSLEEIDEVFRQSQGVLDPARIAKKRLAITEMSTVSRSL</sequence>